<keyword evidence="2" id="KW-1185">Reference proteome</keyword>
<evidence type="ECO:0000313" key="2">
    <source>
        <dbReference type="Proteomes" id="UP000248857"/>
    </source>
</evidence>
<name>A0A2W1J955_9CYAN</name>
<dbReference type="Proteomes" id="UP000248857">
    <property type="component" value="Unassembled WGS sequence"/>
</dbReference>
<sequence>MHSLNLPPQLQSDPENVVSLVTVGQLNSLLESGHITARGAALLCPSSALHLLEIPALMQGARQQLITIEAKEI</sequence>
<gene>
    <name evidence="1" type="ORF">C1752_10478</name>
</gene>
<reference evidence="1 2" key="1">
    <citation type="journal article" date="2018" name="Sci. Rep.">
        <title>A novel species of the marine cyanobacterium Acaryochloris with a unique pigment content and lifestyle.</title>
        <authorList>
            <person name="Partensky F."/>
            <person name="Six C."/>
            <person name="Ratin M."/>
            <person name="Garczarek L."/>
            <person name="Vaulot D."/>
            <person name="Probert I."/>
            <person name="Calteau A."/>
            <person name="Gourvil P."/>
            <person name="Marie D."/>
            <person name="Grebert T."/>
            <person name="Bouchier C."/>
            <person name="Le Panse S."/>
            <person name="Gachenot M."/>
            <person name="Rodriguez F."/>
            <person name="Garrido J.L."/>
        </authorList>
    </citation>
    <scope>NUCLEOTIDE SEQUENCE [LARGE SCALE GENOMIC DNA]</scope>
    <source>
        <strain evidence="1 2">RCC1774</strain>
    </source>
</reference>
<proteinExistence type="predicted"/>
<evidence type="ECO:0000313" key="1">
    <source>
        <dbReference type="EMBL" id="PZD70628.1"/>
    </source>
</evidence>
<comment type="caution">
    <text evidence="1">The sequence shown here is derived from an EMBL/GenBank/DDBJ whole genome shotgun (WGS) entry which is preliminary data.</text>
</comment>
<protein>
    <submittedName>
        <fullName evidence="1">Uncharacterized protein</fullName>
    </submittedName>
</protein>
<dbReference type="AlphaFoldDB" id="A0A2W1J955"/>
<organism evidence="1 2">
    <name type="scientific">Acaryochloris thomasi RCC1774</name>
    <dbReference type="NCBI Taxonomy" id="1764569"/>
    <lineage>
        <taxon>Bacteria</taxon>
        <taxon>Bacillati</taxon>
        <taxon>Cyanobacteriota</taxon>
        <taxon>Cyanophyceae</taxon>
        <taxon>Acaryochloridales</taxon>
        <taxon>Acaryochloridaceae</taxon>
        <taxon>Acaryochloris</taxon>
        <taxon>Acaryochloris thomasi</taxon>
    </lineage>
</organism>
<dbReference type="EMBL" id="PQWO01000032">
    <property type="protein sequence ID" value="PZD70628.1"/>
    <property type="molecule type" value="Genomic_DNA"/>
</dbReference>
<accession>A0A2W1J955</accession>
<dbReference type="RefSeq" id="WP_110988864.1">
    <property type="nucleotide sequence ID" value="NZ_CAWNWM010000032.1"/>
</dbReference>